<dbReference type="VEuPathDB" id="TrichDB:TVAG_393110"/>
<accession>A2DYA7</accession>
<dbReference type="CDD" id="cd04369">
    <property type="entry name" value="Bromodomain"/>
    <property type="match status" value="1"/>
</dbReference>
<dbReference type="PANTHER" id="PTHR22880:SF225">
    <property type="entry name" value="BROMODOMAIN-CONTAINING PROTEIN BET-1-RELATED"/>
    <property type="match status" value="1"/>
</dbReference>
<dbReference type="InterPro" id="IPR001487">
    <property type="entry name" value="Bromodomain"/>
</dbReference>
<dbReference type="SMART" id="SM00297">
    <property type="entry name" value="BROMO"/>
    <property type="match status" value="1"/>
</dbReference>
<dbReference type="EMBL" id="DS113268">
    <property type="protein sequence ID" value="EAY14584.1"/>
    <property type="molecule type" value="Genomic_DNA"/>
</dbReference>
<dbReference type="PANTHER" id="PTHR22880">
    <property type="entry name" value="FALZ-RELATED BROMODOMAIN-CONTAINING PROTEINS"/>
    <property type="match status" value="1"/>
</dbReference>
<keyword evidence="1 2" id="KW-0103">Bromodomain</keyword>
<dbReference type="InterPro" id="IPR036427">
    <property type="entry name" value="Bromodomain-like_sf"/>
</dbReference>
<dbReference type="VEuPathDB" id="TrichDB:TVAGG3_0281640"/>
<reference evidence="5" key="1">
    <citation type="submission" date="2006-10" db="EMBL/GenBank/DDBJ databases">
        <authorList>
            <person name="Amadeo P."/>
            <person name="Zhao Q."/>
            <person name="Wortman J."/>
            <person name="Fraser-Liggett C."/>
            <person name="Carlton J."/>
        </authorList>
    </citation>
    <scope>NUCLEOTIDE SEQUENCE</scope>
    <source>
        <strain evidence="5">G3</strain>
    </source>
</reference>
<feature type="region of interest" description="Disordered" evidence="3">
    <location>
        <begin position="135"/>
        <end position="154"/>
    </location>
</feature>
<evidence type="ECO:0000256" key="2">
    <source>
        <dbReference type="PROSITE-ProRule" id="PRU00035"/>
    </source>
</evidence>
<gene>
    <name evidence="5" type="ORF">TVAG_393110</name>
</gene>
<dbReference type="OrthoDB" id="784962at2759"/>
<evidence type="ECO:0000313" key="5">
    <source>
        <dbReference type="EMBL" id="EAY14584.1"/>
    </source>
</evidence>
<organism evidence="5 6">
    <name type="scientific">Trichomonas vaginalis (strain ATCC PRA-98 / G3)</name>
    <dbReference type="NCBI Taxonomy" id="412133"/>
    <lineage>
        <taxon>Eukaryota</taxon>
        <taxon>Metamonada</taxon>
        <taxon>Parabasalia</taxon>
        <taxon>Trichomonadida</taxon>
        <taxon>Trichomonadidae</taxon>
        <taxon>Trichomonas</taxon>
    </lineage>
</organism>
<evidence type="ECO:0000256" key="3">
    <source>
        <dbReference type="SAM" id="MobiDB-lite"/>
    </source>
</evidence>
<dbReference type="Proteomes" id="UP000001542">
    <property type="component" value="Unassembled WGS sequence"/>
</dbReference>
<dbReference type="AlphaFoldDB" id="A2DYA7"/>
<dbReference type="Pfam" id="PF00439">
    <property type="entry name" value="Bromodomain"/>
    <property type="match status" value="1"/>
</dbReference>
<protein>
    <submittedName>
        <fullName evidence="5">Bromodomain containing protein</fullName>
    </submittedName>
</protein>
<dbReference type="PROSITE" id="PS50014">
    <property type="entry name" value="BROMODOMAIN_2"/>
    <property type="match status" value="1"/>
</dbReference>
<evidence type="ECO:0000256" key="1">
    <source>
        <dbReference type="ARBA" id="ARBA00023117"/>
    </source>
</evidence>
<evidence type="ECO:0000259" key="4">
    <source>
        <dbReference type="PROSITE" id="PS50014"/>
    </source>
</evidence>
<dbReference type="STRING" id="5722.A2DYA7"/>
<dbReference type="eggNOG" id="KOG1474">
    <property type="taxonomic scope" value="Eukaryota"/>
</dbReference>
<dbReference type="InterPro" id="IPR050935">
    <property type="entry name" value="Bromo_chromatin_reader"/>
</dbReference>
<name>A2DYA7_TRIV3</name>
<reference evidence="5" key="2">
    <citation type="journal article" date="2007" name="Science">
        <title>Draft genome sequence of the sexually transmitted pathogen Trichomonas vaginalis.</title>
        <authorList>
            <person name="Carlton J.M."/>
            <person name="Hirt R.P."/>
            <person name="Silva J.C."/>
            <person name="Delcher A.L."/>
            <person name="Schatz M."/>
            <person name="Zhao Q."/>
            <person name="Wortman J.R."/>
            <person name="Bidwell S.L."/>
            <person name="Alsmark U.C.M."/>
            <person name="Besteiro S."/>
            <person name="Sicheritz-Ponten T."/>
            <person name="Noel C.J."/>
            <person name="Dacks J.B."/>
            <person name="Foster P.G."/>
            <person name="Simillion C."/>
            <person name="Van de Peer Y."/>
            <person name="Miranda-Saavedra D."/>
            <person name="Barton G.J."/>
            <person name="Westrop G.D."/>
            <person name="Mueller S."/>
            <person name="Dessi D."/>
            <person name="Fiori P.L."/>
            <person name="Ren Q."/>
            <person name="Paulsen I."/>
            <person name="Zhang H."/>
            <person name="Bastida-Corcuera F.D."/>
            <person name="Simoes-Barbosa A."/>
            <person name="Brown M.T."/>
            <person name="Hayes R.D."/>
            <person name="Mukherjee M."/>
            <person name="Okumura C.Y."/>
            <person name="Schneider R."/>
            <person name="Smith A.J."/>
            <person name="Vanacova S."/>
            <person name="Villalvazo M."/>
            <person name="Haas B.J."/>
            <person name="Pertea M."/>
            <person name="Feldblyum T.V."/>
            <person name="Utterback T.R."/>
            <person name="Shu C.L."/>
            <person name="Osoegawa K."/>
            <person name="de Jong P.J."/>
            <person name="Hrdy I."/>
            <person name="Horvathova L."/>
            <person name="Zubacova Z."/>
            <person name="Dolezal P."/>
            <person name="Malik S.B."/>
            <person name="Logsdon J.M. Jr."/>
            <person name="Henze K."/>
            <person name="Gupta A."/>
            <person name="Wang C.C."/>
            <person name="Dunne R.L."/>
            <person name="Upcroft J.A."/>
            <person name="Upcroft P."/>
            <person name="White O."/>
            <person name="Salzberg S.L."/>
            <person name="Tang P."/>
            <person name="Chiu C.-H."/>
            <person name="Lee Y.-S."/>
            <person name="Embley T.M."/>
            <person name="Coombs G.H."/>
            <person name="Mottram J.C."/>
            <person name="Tachezy J."/>
            <person name="Fraser-Liggett C.M."/>
            <person name="Johnson P.J."/>
        </authorList>
    </citation>
    <scope>NUCLEOTIDE SEQUENCE [LARGE SCALE GENOMIC DNA]</scope>
    <source>
        <strain evidence="5">G3</strain>
    </source>
</reference>
<dbReference type="InParanoid" id="A2DYA7"/>
<keyword evidence="6" id="KW-1185">Reference proteome</keyword>
<dbReference type="Gene3D" id="1.20.920.10">
    <property type="entry name" value="Bromodomain-like"/>
    <property type="match status" value="1"/>
</dbReference>
<sequence length="252" mass="28881">MNSELQMKCIEVLEKIKERPTSKWFMDPVDPNKDHCPDYFQLITRPSDLSTVQSKLENGEYKTVAQFKEDLSLIWSNCLKYWSEESLISTLAIDLKQYSERLLNFISDQPHIDWINELMYLIEELSSATKPLTYNSVSSKKRSPSNPSIKQYDMTQDDDVEEIKFTQEDLENLKTDIDSFTTDDAKTQLAECIKTILPRLFSQRPVVSVNLCNLSPQALKALSDKVEELKSGTSKDKVDAKGNKSSKESDSD</sequence>
<dbReference type="SUPFAM" id="SSF47370">
    <property type="entry name" value="Bromodomain"/>
    <property type="match status" value="1"/>
</dbReference>
<dbReference type="PRINTS" id="PR00503">
    <property type="entry name" value="BROMODOMAIN"/>
</dbReference>
<dbReference type="RefSeq" id="XP_001326807.1">
    <property type="nucleotide sequence ID" value="XM_001326772.1"/>
</dbReference>
<feature type="region of interest" description="Disordered" evidence="3">
    <location>
        <begin position="229"/>
        <end position="252"/>
    </location>
</feature>
<evidence type="ECO:0000313" key="6">
    <source>
        <dbReference type="Proteomes" id="UP000001542"/>
    </source>
</evidence>
<proteinExistence type="predicted"/>
<feature type="domain" description="Bromo" evidence="4">
    <location>
        <begin position="17"/>
        <end position="89"/>
    </location>
</feature>
<feature type="compositionally biased region" description="Polar residues" evidence="3">
    <location>
        <begin position="135"/>
        <end position="149"/>
    </location>
</feature>
<dbReference type="SMR" id="A2DYA7"/>
<dbReference type="KEGG" id="tva:4772576"/>